<dbReference type="PROSITE" id="PS00155">
    <property type="entry name" value="CUTINASE_1"/>
    <property type="match status" value="1"/>
</dbReference>
<keyword evidence="6 8" id="KW-0378">Hydrolase</keyword>
<dbReference type="GO" id="GO:0005576">
    <property type="term" value="C:extracellular region"/>
    <property type="evidence" value="ECO:0007669"/>
    <property type="project" value="UniProtKB-SubCell"/>
</dbReference>
<comment type="similarity">
    <text evidence="2 8">Belongs to the cutinase family.</text>
</comment>
<proteinExistence type="inferred from homology"/>
<dbReference type="EMBL" id="MU001518">
    <property type="protein sequence ID" value="KAF2437228.1"/>
    <property type="molecule type" value="Genomic_DNA"/>
</dbReference>
<dbReference type="PANTHER" id="PTHR33630:SF13">
    <property type="entry name" value="ACETYLXYLAN ESTERASE"/>
    <property type="match status" value="1"/>
</dbReference>
<dbReference type="GO" id="GO:0050525">
    <property type="term" value="F:cutinase activity"/>
    <property type="evidence" value="ECO:0007669"/>
    <property type="project" value="UniProtKB-UniRule"/>
</dbReference>
<evidence type="ECO:0000313" key="9">
    <source>
        <dbReference type="EMBL" id="KAF2437228.1"/>
    </source>
</evidence>
<reference evidence="9" key="1">
    <citation type="journal article" date="2020" name="Stud. Mycol.">
        <title>101 Dothideomycetes genomes: a test case for predicting lifestyles and emergence of pathogens.</title>
        <authorList>
            <person name="Haridas S."/>
            <person name="Albert R."/>
            <person name="Binder M."/>
            <person name="Bloem J."/>
            <person name="Labutti K."/>
            <person name="Salamov A."/>
            <person name="Andreopoulos B."/>
            <person name="Baker S."/>
            <person name="Barry K."/>
            <person name="Bills G."/>
            <person name="Bluhm B."/>
            <person name="Cannon C."/>
            <person name="Castanera R."/>
            <person name="Culley D."/>
            <person name="Daum C."/>
            <person name="Ezra D."/>
            <person name="Gonzalez J."/>
            <person name="Henrissat B."/>
            <person name="Kuo A."/>
            <person name="Liang C."/>
            <person name="Lipzen A."/>
            <person name="Lutzoni F."/>
            <person name="Magnuson J."/>
            <person name="Mondo S."/>
            <person name="Nolan M."/>
            <person name="Ohm R."/>
            <person name="Pangilinan J."/>
            <person name="Park H.-J."/>
            <person name="Ramirez L."/>
            <person name="Alfaro M."/>
            <person name="Sun H."/>
            <person name="Tritt A."/>
            <person name="Yoshinaga Y."/>
            <person name="Zwiers L.-H."/>
            <person name="Turgeon B."/>
            <person name="Goodwin S."/>
            <person name="Spatafora J."/>
            <person name="Crous P."/>
            <person name="Grigoriev I."/>
        </authorList>
    </citation>
    <scope>NUCLEOTIDE SEQUENCE</scope>
    <source>
        <strain evidence="9">CBS 690.94</strain>
    </source>
</reference>
<dbReference type="InterPro" id="IPR000675">
    <property type="entry name" value="Cutinase/axe"/>
</dbReference>
<protein>
    <recommendedName>
        <fullName evidence="8">Cutinase</fullName>
        <ecNumber evidence="8">3.1.1.74</ecNumber>
    </recommendedName>
</protein>
<gene>
    <name evidence="9" type="ORF">P171DRAFT_343049</name>
</gene>
<dbReference type="SUPFAM" id="SSF53474">
    <property type="entry name" value="alpha/beta-Hydrolases"/>
    <property type="match status" value="1"/>
</dbReference>
<dbReference type="InterPro" id="IPR029058">
    <property type="entry name" value="AB_hydrolase_fold"/>
</dbReference>
<keyword evidence="3 8" id="KW-0719">Serine esterase</keyword>
<dbReference type="InterPro" id="IPR043580">
    <property type="entry name" value="CUTINASE_1"/>
</dbReference>
<dbReference type="Gene3D" id="3.40.50.1820">
    <property type="entry name" value="alpha/beta hydrolase"/>
    <property type="match status" value="1"/>
</dbReference>
<evidence type="ECO:0000313" key="10">
    <source>
        <dbReference type="Proteomes" id="UP000799764"/>
    </source>
</evidence>
<dbReference type="Pfam" id="PF01083">
    <property type="entry name" value="Cutinase"/>
    <property type="match status" value="1"/>
</dbReference>
<keyword evidence="5" id="KW-0732">Signal</keyword>
<dbReference type="Proteomes" id="UP000799764">
    <property type="component" value="Unassembled WGS sequence"/>
</dbReference>
<organism evidence="9 10">
    <name type="scientific">Karstenula rhodostoma CBS 690.94</name>
    <dbReference type="NCBI Taxonomy" id="1392251"/>
    <lineage>
        <taxon>Eukaryota</taxon>
        <taxon>Fungi</taxon>
        <taxon>Dikarya</taxon>
        <taxon>Ascomycota</taxon>
        <taxon>Pezizomycotina</taxon>
        <taxon>Dothideomycetes</taxon>
        <taxon>Pleosporomycetidae</taxon>
        <taxon>Pleosporales</taxon>
        <taxon>Massarineae</taxon>
        <taxon>Didymosphaeriaceae</taxon>
        <taxon>Karstenula</taxon>
    </lineage>
</organism>
<sequence length="269" mass="27083">LALGAVGLVAAQASETPKLTAECVDTLIFFARGNDAPYHDGRTTPFLDATCAKLVAEGKTCDYMDVKYDTTVGGPYCTQVGEGDANGIAQITAYQAQCPCAHIVLGGYSQGANVMGDVLSGGGCSDGSLGIDPTSAAGKAIAAAVVWGDPRHVADQSYNVLDGASLQGTPRDADSLARLQAYASVLRNYCGAGDPICAGGDNVTQHLDYFDLYVDDAATWVVGKVDAAGDLCDAAASSTAGPKSTSAAVSVATPSVIKPTAIASASASS</sequence>
<keyword evidence="7" id="KW-1015">Disulfide bond</keyword>
<feature type="non-terminal residue" evidence="9">
    <location>
        <position position="1"/>
    </location>
</feature>
<dbReference type="PROSITE" id="PS00931">
    <property type="entry name" value="CUTINASE_2"/>
    <property type="match status" value="1"/>
</dbReference>
<evidence type="ECO:0000256" key="6">
    <source>
        <dbReference type="ARBA" id="ARBA00022801"/>
    </source>
</evidence>
<dbReference type="SMART" id="SM01110">
    <property type="entry name" value="Cutinase"/>
    <property type="match status" value="1"/>
</dbReference>
<evidence type="ECO:0000256" key="4">
    <source>
        <dbReference type="ARBA" id="ARBA00022525"/>
    </source>
</evidence>
<keyword evidence="10" id="KW-1185">Reference proteome</keyword>
<dbReference type="EC" id="3.1.1.74" evidence="8"/>
<comment type="catalytic activity">
    <reaction evidence="8">
        <text>cutin + H2O = cutin monomers.</text>
        <dbReference type="EC" id="3.1.1.74"/>
    </reaction>
</comment>
<comment type="subcellular location">
    <subcellularLocation>
        <location evidence="1 8">Secreted</location>
    </subcellularLocation>
</comment>
<dbReference type="InterPro" id="IPR043579">
    <property type="entry name" value="CUTINASE_2"/>
</dbReference>
<evidence type="ECO:0000256" key="1">
    <source>
        <dbReference type="ARBA" id="ARBA00004613"/>
    </source>
</evidence>
<accession>A0A9P4U5L4</accession>
<feature type="non-terminal residue" evidence="9">
    <location>
        <position position="269"/>
    </location>
</feature>
<dbReference type="OrthoDB" id="2586582at2759"/>
<comment type="function">
    <text evidence="8">Catalyzes the hydrolysis of complex carboxylic polyesters found in the cell wall of plants. Degrades cutin, a macromolecule that forms the structure of the plant cuticle.</text>
</comment>
<evidence type="ECO:0000256" key="8">
    <source>
        <dbReference type="RuleBase" id="RU361263"/>
    </source>
</evidence>
<name>A0A9P4U5L4_9PLEO</name>
<evidence type="ECO:0000256" key="3">
    <source>
        <dbReference type="ARBA" id="ARBA00022487"/>
    </source>
</evidence>
<evidence type="ECO:0000256" key="5">
    <source>
        <dbReference type="ARBA" id="ARBA00022729"/>
    </source>
</evidence>
<comment type="caution">
    <text evidence="9">The sequence shown here is derived from an EMBL/GenBank/DDBJ whole genome shotgun (WGS) entry which is preliminary data.</text>
</comment>
<keyword evidence="4 8" id="KW-0964">Secreted</keyword>
<evidence type="ECO:0000256" key="7">
    <source>
        <dbReference type="ARBA" id="ARBA00023157"/>
    </source>
</evidence>
<evidence type="ECO:0000256" key="2">
    <source>
        <dbReference type="ARBA" id="ARBA00007534"/>
    </source>
</evidence>
<dbReference type="PANTHER" id="PTHR33630">
    <property type="entry name" value="CUTINASE RV1984C-RELATED-RELATED"/>
    <property type="match status" value="1"/>
</dbReference>
<dbReference type="AlphaFoldDB" id="A0A9P4U5L4"/>